<organism evidence="1">
    <name type="scientific">Schlesneria paludicola</name>
    <dbReference type="NCBI Taxonomy" id="360056"/>
    <lineage>
        <taxon>Bacteria</taxon>
        <taxon>Pseudomonadati</taxon>
        <taxon>Planctomycetota</taxon>
        <taxon>Planctomycetia</taxon>
        <taxon>Planctomycetales</taxon>
        <taxon>Planctomycetaceae</taxon>
        <taxon>Schlesneria</taxon>
    </lineage>
</organism>
<evidence type="ECO:0000313" key="1">
    <source>
        <dbReference type="EMBL" id="HGT39085.1"/>
    </source>
</evidence>
<dbReference type="EMBL" id="DSVQ01000012">
    <property type="protein sequence ID" value="HGT39085.1"/>
    <property type="molecule type" value="Genomic_DNA"/>
</dbReference>
<dbReference type="InterPro" id="IPR006429">
    <property type="entry name" value="Phage_lambda_portal"/>
</dbReference>
<name>A0A7C4QPH5_9PLAN</name>
<dbReference type="GO" id="GO:0019068">
    <property type="term" value="P:virion assembly"/>
    <property type="evidence" value="ECO:0007669"/>
    <property type="project" value="InterPro"/>
</dbReference>
<accession>A0A7C4QPH5</accession>
<dbReference type="AlphaFoldDB" id="A0A7C4QPH5"/>
<gene>
    <name evidence="1" type="ORF">ENS64_07450</name>
</gene>
<comment type="caution">
    <text evidence="1">The sequence shown here is derived from an EMBL/GenBank/DDBJ whole genome shotgun (WGS) entry which is preliminary data.</text>
</comment>
<sequence>MWQLLRDTWRTWTLRAQYQRLVQERVLALLASEGRSTVAEESPDWQLLGVGAGKLSAGRRSDLRQQARHLVQTNPYARNLLRLLEVYVVGPGLRVAAAPIDPEHRDPAVERACEQLWNEFLQANRRHFSLRETARRAWRDGECFIRLFPQAAWPATVRYVDPEAIGGVDAGEEDGIRSDPRDVETVRGYLRRNVVTGEVLEEIPASDMLHIKLGVDSNEPRGVSLFAPVLQSLEWFENWLETELLARKLQASIVLWRKVQGSPSQVLSLAERADGERGVGPGGTVRRERFRPGSILTTSSGTELEFLQPDTNFADAVPLGRLMLLGIAAGAGVPEFMLTADASNANFASTMIAEGPAVKLFESEQHFFAQELEPLWRWVLSQAAAHGLLPADVLAHVAPHWTFPQLVNRDRAKERAVDARLVEVQVLSRAEVARRDNADPAVMQAEIAAERTAGAVRETA</sequence>
<protein>
    <submittedName>
        <fullName evidence="1">Phage portal protein</fullName>
    </submittedName>
</protein>
<dbReference type="Pfam" id="PF05136">
    <property type="entry name" value="Phage_portal_2"/>
    <property type="match status" value="1"/>
</dbReference>
<reference evidence="1" key="1">
    <citation type="journal article" date="2020" name="mSystems">
        <title>Genome- and Community-Level Interaction Insights into Carbon Utilization and Element Cycling Functions of Hydrothermarchaeota in Hydrothermal Sediment.</title>
        <authorList>
            <person name="Zhou Z."/>
            <person name="Liu Y."/>
            <person name="Xu W."/>
            <person name="Pan J."/>
            <person name="Luo Z.H."/>
            <person name="Li M."/>
        </authorList>
    </citation>
    <scope>NUCLEOTIDE SEQUENCE [LARGE SCALE GENOMIC DNA]</scope>
    <source>
        <strain evidence="1">SpSt-508</strain>
    </source>
</reference>
<dbReference type="GO" id="GO:0005198">
    <property type="term" value="F:structural molecule activity"/>
    <property type="evidence" value="ECO:0007669"/>
    <property type="project" value="InterPro"/>
</dbReference>
<proteinExistence type="predicted"/>